<keyword evidence="4" id="KW-1185">Reference proteome</keyword>
<evidence type="ECO:0008006" key="5">
    <source>
        <dbReference type="Google" id="ProtNLM"/>
    </source>
</evidence>
<evidence type="ECO:0000256" key="1">
    <source>
        <dbReference type="SAM" id="MobiDB-lite"/>
    </source>
</evidence>
<accession>A0A290QIP4</accession>
<dbReference type="OrthoDB" id="190043at2"/>
<dbReference type="EMBL" id="CP023344">
    <property type="protein sequence ID" value="ATC64211.1"/>
    <property type="molecule type" value="Genomic_DNA"/>
</dbReference>
<dbReference type="Proteomes" id="UP000217265">
    <property type="component" value="Chromosome"/>
</dbReference>
<evidence type="ECO:0000256" key="2">
    <source>
        <dbReference type="SAM" id="SignalP"/>
    </source>
</evidence>
<feature type="compositionally biased region" description="Low complexity" evidence="1">
    <location>
        <begin position="83"/>
        <end position="99"/>
    </location>
</feature>
<keyword evidence="2" id="KW-0732">Signal</keyword>
<dbReference type="AlphaFoldDB" id="A0A290QIP4"/>
<gene>
    <name evidence="3" type="ORF">CMV30_09720</name>
</gene>
<sequence length="340" mass="37718">MSRLVLRLAATLATVCALLPHTLPAATELHLKNGDTLRGEHLKTENGLIHFKSPVLGTILIPAIDAKIINVPDTPVESLVGLPPAKSAAPAEKPSGSAPTAGTTQSAAAKNAPPAPKPKWKGKIEFGYQQQSGRRDMITGSLRVDAESAAKTANLLKASGRVLYGKQNNQVNSERYEASFRWRHELSERTFTQTLTSYFIDRVKHIDHNFEQNAGLGYRFLQRGRHILNAGLGGTGQYRETNGLPEDWIYLSEFFQDYSYKISGRLTLLQESGVLYSTKPILHGNVPAENYRFRFNTSLQGRVSERVSLNLRYEYEYDNSIANKTLRADQRVTSSIGYAL</sequence>
<reference evidence="3 4" key="1">
    <citation type="submission" date="2017-09" db="EMBL/GenBank/DDBJ databases">
        <title>Complete genome sequence of Verrucomicrobial strain HZ-65, isolated from freshwater.</title>
        <authorList>
            <person name="Choi A."/>
        </authorList>
    </citation>
    <scope>NUCLEOTIDE SEQUENCE [LARGE SCALE GENOMIC DNA]</scope>
    <source>
        <strain evidence="3 4">HZ-65</strain>
    </source>
</reference>
<feature type="chain" id="PRO_5012855215" description="DUF481 domain-containing protein" evidence="2">
    <location>
        <begin position="26"/>
        <end position="340"/>
    </location>
</feature>
<protein>
    <recommendedName>
        <fullName evidence="5">DUF481 domain-containing protein</fullName>
    </recommendedName>
</protein>
<dbReference type="InterPro" id="IPR007433">
    <property type="entry name" value="DUF481"/>
</dbReference>
<dbReference type="KEGG" id="vbh:CMV30_09720"/>
<feature type="signal peptide" evidence="2">
    <location>
        <begin position="1"/>
        <end position="25"/>
    </location>
</feature>
<dbReference type="RefSeq" id="WP_096055843.1">
    <property type="nucleotide sequence ID" value="NZ_CP023344.1"/>
</dbReference>
<feature type="region of interest" description="Disordered" evidence="1">
    <location>
        <begin position="82"/>
        <end position="123"/>
    </location>
</feature>
<name>A0A290QIP4_9BACT</name>
<evidence type="ECO:0000313" key="4">
    <source>
        <dbReference type="Proteomes" id="UP000217265"/>
    </source>
</evidence>
<organism evidence="3 4">
    <name type="scientific">Nibricoccus aquaticus</name>
    <dbReference type="NCBI Taxonomy" id="2576891"/>
    <lineage>
        <taxon>Bacteria</taxon>
        <taxon>Pseudomonadati</taxon>
        <taxon>Verrucomicrobiota</taxon>
        <taxon>Opitutia</taxon>
        <taxon>Opitutales</taxon>
        <taxon>Opitutaceae</taxon>
        <taxon>Nibricoccus</taxon>
    </lineage>
</organism>
<dbReference type="Pfam" id="PF04338">
    <property type="entry name" value="DUF481"/>
    <property type="match status" value="1"/>
</dbReference>
<proteinExistence type="predicted"/>
<evidence type="ECO:0000313" key="3">
    <source>
        <dbReference type="EMBL" id="ATC64211.1"/>
    </source>
</evidence>